<comment type="caution">
    <text evidence="2">The sequence shown here is derived from an EMBL/GenBank/DDBJ whole genome shotgun (WGS) entry which is preliminary data.</text>
</comment>
<accession>A0AA39UQU0</accession>
<dbReference type="Proteomes" id="UP001175228">
    <property type="component" value="Unassembled WGS sequence"/>
</dbReference>
<sequence>MHCPAPISNSAQHQGEGEAKTVDAASMYMKPDAKWIQRGISLAGDERHPLRIEAILRLATADDARGFVVYAFNGWRRTTPTAPSEAVLFGEGGGTASKTDSHLQPPFATTLHVLHMHISGSSTYCCSLARIHALDKAEHGLGRLGFGTNVQTDHVRAVVRRRSLGMNICPVWTVSWREEDWEVEHMRIGMQT</sequence>
<evidence type="ECO:0000313" key="2">
    <source>
        <dbReference type="EMBL" id="KAK0499407.1"/>
    </source>
</evidence>
<feature type="region of interest" description="Disordered" evidence="1">
    <location>
        <begin position="1"/>
        <end position="20"/>
    </location>
</feature>
<protein>
    <submittedName>
        <fullName evidence="2">Uncharacterized protein</fullName>
    </submittedName>
</protein>
<gene>
    <name evidence="2" type="ORF">EDD18DRAFT_1102769</name>
</gene>
<reference evidence="2" key="1">
    <citation type="submission" date="2023-06" db="EMBL/GenBank/DDBJ databases">
        <authorList>
            <consortium name="Lawrence Berkeley National Laboratory"/>
            <person name="Ahrendt S."/>
            <person name="Sahu N."/>
            <person name="Indic B."/>
            <person name="Wong-Bajracharya J."/>
            <person name="Merenyi Z."/>
            <person name="Ke H.-M."/>
            <person name="Monk M."/>
            <person name="Kocsube S."/>
            <person name="Drula E."/>
            <person name="Lipzen A."/>
            <person name="Balint B."/>
            <person name="Henrissat B."/>
            <person name="Andreopoulos B."/>
            <person name="Martin F.M."/>
            <person name="Harder C.B."/>
            <person name="Rigling D."/>
            <person name="Ford K.L."/>
            <person name="Foster G.D."/>
            <person name="Pangilinan J."/>
            <person name="Papanicolaou A."/>
            <person name="Barry K."/>
            <person name="LaButti K."/>
            <person name="Viragh M."/>
            <person name="Koriabine M."/>
            <person name="Yan M."/>
            <person name="Riley R."/>
            <person name="Champramary S."/>
            <person name="Plett K.L."/>
            <person name="Tsai I.J."/>
            <person name="Slot J."/>
            <person name="Sipos G."/>
            <person name="Plett J."/>
            <person name="Nagy L.G."/>
            <person name="Grigoriev I.V."/>
        </authorList>
    </citation>
    <scope>NUCLEOTIDE SEQUENCE</scope>
    <source>
        <strain evidence="2">HWK02</strain>
    </source>
</reference>
<evidence type="ECO:0000256" key="1">
    <source>
        <dbReference type="SAM" id="MobiDB-lite"/>
    </source>
</evidence>
<dbReference type="EMBL" id="JAUEPU010000009">
    <property type="protein sequence ID" value="KAK0499407.1"/>
    <property type="molecule type" value="Genomic_DNA"/>
</dbReference>
<evidence type="ECO:0000313" key="3">
    <source>
        <dbReference type="Proteomes" id="UP001175228"/>
    </source>
</evidence>
<dbReference type="AlphaFoldDB" id="A0AA39UQU0"/>
<organism evidence="2 3">
    <name type="scientific">Armillaria luteobubalina</name>
    <dbReference type="NCBI Taxonomy" id="153913"/>
    <lineage>
        <taxon>Eukaryota</taxon>
        <taxon>Fungi</taxon>
        <taxon>Dikarya</taxon>
        <taxon>Basidiomycota</taxon>
        <taxon>Agaricomycotina</taxon>
        <taxon>Agaricomycetes</taxon>
        <taxon>Agaricomycetidae</taxon>
        <taxon>Agaricales</taxon>
        <taxon>Marasmiineae</taxon>
        <taxon>Physalacriaceae</taxon>
        <taxon>Armillaria</taxon>
    </lineage>
</organism>
<keyword evidence="3" id="KW-1185">Reference proteome</keyword>
<proteinExistence type="predicted"/>
<name>A0AA39UQU0_9AGAR</name>